<evidence type="ECO:0000313" key="2">
    <source>
        <dbReference type="Proteomes" id="UP001152049"/>
    </source>
</evidence>
<comment type="caution">
    <text evidence="1">The sequence shown here is derived from an EMBL/GenBank/DDBJ whole genome shotgun (WGS) entry which is preliminary data.</text>
</comment>
<dbReference type="EMBL" id="JAOQAZ010000037">
    <property type="protein sequence ID" value="KAJ4248085.1"/>
    <property type="molecule type" value="Genomic_DNA"/>
</dbReference>
<keyword evidence="2" id="KW-1185">Reference proteome</keyword>
<dbReference type="Proteomes" id="UP001152049">
    <property type="component" value="Unassembled WGS sequence"/>
</dbReference>
<proteinExistence type="predicted"/>
<accession>A0A9W8RPB0</accession>
<reference evidence="1" key="1">
    <citation type="submission" date="2022-09" db="EMBL/GenBank/DDBJ databases">
        <title>Fusarium specimens isolated from Avocado Roots.</title>
        <authorList>
            <person name="Stajich J."/>
            <person name="Roper C."/>
            <person name="Heimlech-Rivalta G."/>
        </authorList>
    </citation>
    <scope>NUCLEOTIDE SEQUENCE</scope>
    <source>
        <strain evidence="1">CF00136</strain>
    </source>
</reference>
<name>A0A9W8RPB0_9HYPO</name>
<dbReference type="AlphaFoldDB" id="A0A9W8RPB0"/>
<gene>
    <name evidence="1" type="ORF">NW762_012855</name>
</gene>
<sequence>MAQVMDNNAESFEVDLYADKDADVETHEIGICGSMKIGSEPIQPQNCDLIDIDSLPPEQQNWDTMEIDSGTVQNDETETRGPMGNENGPALLRRDDNVFLNTTQIDNQDTTSLTLAKTTSQHNAFGRHSRGNQKLKRVKTGRDGVKKMSSRKPKYKLEMSAGLDAKQRVLAHHEKRQSFEVSEKDVEKIAKRKSARVTSLYHRLIGHEPLDSFAENCEKTIPDWISLLRKTALPGLINSSHPSIVAAFKAVDLVICGTQGTYLLRRLAYVQLMRLFVSLEALIKSERESGKFVRKQGFGDASIAIDIYMSAQQSHLHPDDLRRELKERRRAGRVWRDLSGPSPLFTMVYSQASESIMYEQHPPSHRR</sequence>
<evidence type="ECO:0000313" key="1">
    <source>
        <dbReference type="EMBL" id="KAJ4248085.1"/>
    </source>
</evidence>
<protein>
    <submittedName>
        <fullName evidence="1">Uncharacterized protein</fullName>
    </submittedName>
</protein>
<dbReference type="OrthoDB" id="5242801at2759"/>
<organism evidence="1 2">
    <name type="scientific">Fusarium torreyae</name>
    <dbReference type="NCBI Taxonomy" id="1237075"/>
    <lineage>
        <taxon>Eukaryota</taxon>
        <taxon>Fungi</taxon>
        <taxon>Dikarya</taxon>
        <taxon>Ascomycota</taxon>
        <taxon>Pezizomycotina</taxon>
        <taxon>Sordariomycetes</taxon>
        <taxon>Hypocreomycetidae</taxon>
        <taxon>Hypocreales</taxon>
        <taxon>Nectriaceae</taxon>
        <taxon>Fusarium</taxon>
    </lineage>
</organism>